<evidence type="ECO:0000313" key="2">
    <source>
        <dbReference type="EMBL" id="PLW57076.1"/>
    </source>
</evidence>
<gene>
    <name evidence="2" type="ORF">PCANC_01915</name>
</gene>
<dbReference type="Pfam" id="PF20231">
    <property type="entry name" value="DUF6589"/>
    <property type="match status" value="1"/>
</dbReference>
<evidence type="ECO:0000259" key="1">
    <source>
        <dbReference type="Pfam" id="PF20231"/>
    </source>
</evidence>
<dbReference type="EMBL" id="PGCJ01000014">
    <property type="protein sequence ID" value="PLW57076.1"/>
    <property type="molecule type" value="Genomic_DNA"/>
</dbReference>
<protein>
    <recommendedName>
        <fullName evidence="1">DUF6589 domain-containing protein</fullName>
    </recommendedName>
</protein>
<organism evidence="2 3">
    <name type="scientific">Puccinia coronata f. sp. avenae</name>
    <dbReference type="NCBI Taxonomy" id="200324"/>
    <lineage>
        <taxon>Eukaryota</taxon>
        <taxon>Fungi</taxon>
        <taxon>Dikarya</taxon>
        <taxon>Basidiomycota</taxon>
        <taxon>Pucciniomycotina</taxon>
        <taxon>Pucciniomycetes</taxon>
        <taxon>Pucciniales</taxon>
        <taxon>Pucciniaceae</taxon>
        <taxon>Puccinia</taxon>
    </lineage>
</organism>
<evidence type="ECO:0000313" key="3">
    <source>
        <dbReference type="Proteomes" id="UP000235388"/>
    </source>
</evidence>
<dbReference type="OrthoDB" id="2505744at2759"/>
<sequence length="161" mass="17769">MFHGTWGYIHHPNPTLLKSLDHSQLTLQAYYNALQKVPLMKISLDMFLPTPEEEVHWEAVAKSKLACVMNKYVGSAAHPTLAIPSKPPPVEEIDCSAPNIEMLKLMSASDNLAKGAGQIIEAILLQSGLKPKDFMARVQIMDGDLGTCKNFNSQRALRTPT</sequence>
<feature type="domain" description="DUF6589" evidence="1">
    <location>
        <begin position="43"/>
        <end position="158"/>
    </location>
</feature>
<comment type="caution">
    <text evidence="2">The sequence shown here is derived from an EMBL/GenBank/DDBJ whole genome shotgun (WGS) entry which is preliminary data.</text>
</comment>
<name>A0A2N5W4A1_9BASI</name>
<keyword evidence="3" id="KW-1185">Reference proteome</keyword>
<dbReference type="InterPro" id="IPR046496">
    <property type="entry name" value="DUF6589"/>
</dbReference>
<dbReference type="Proteomes" id="UP000235388">
    <property type="component" value="Unassembled WGS sequence"/>
</dbReference>
<proteinExistence type="predicted"/>
<dbReference type="AlphaFoldDB" id="A0A2N5W4A1"/>
<accession>A0A2N5W4A1</accession>
<reference evidence="2 3" key="1">
    <citation type="submission" date="2017-11" db="EMBL/GenBank/DDBJ databases">
        <title>De novo assembly and phasing of dikaryotic genomes from two isolates of Puccinia coronata f. sp. avenae, the causal agent of oat crown rust.</title>
        <authorList>
            <person name="Miller M.E."/>
            <person name="Zhang Y."/>
            <person name="Omidvar V."/>
            <person name="Sperschneider J."/>
            <person name="Schwessinger B."/>
            <person name="Raley C."/>
            <person name="Palmer J.M."/>
            <person name="Garnica D."/>
            <person name="Upadhyaya N."/>
            <person name="Rathjen J."/>
            <person name="Taylor J.M."/>
            <person name="Park R.F."/>
            <person name="Dodds P.N."/>
            <person name="Hirsch C.D."/>
            <person name="Kianian S.F."/>
            <person name="Figueroa M."/>
        </authorList>
    </citation>
    <scope>NUCLEOTIDE SEQUENCE [LARGE SCALE GENOMIC DNA]</scope>
    <source>
        <strain evidence="2">12NC29</strain>
    </source>
</reference>
<dbReference type="STRING" id="200324.A0A2N5W4A1"/>